<dbReference type="EMBL" id="JXLU01000068">
    <property type="protein sequence ID" value="KIO73046.1"/>
    <property type="molecule type" value="Genomic_DNA"/>
</dbReference>
<organism evidence="2 3">
    <name type="scientific">Caldibacillus thermoamylovorans</name>
    <dbReference type="NCBI Taxonomy" id="35841"/>
    <lineage>
        <taxon>Bacteria</taxon>
        <taxon>Bacillati</taxon>
        <taxon>Bacillota</taxon>
        <taxon>Bacilli</taxon>
        <taxon>Bacillales</taxon>
        <taxon>Bacillaceae</taxon>
        <taxon>Caldibacillus</taxon>
    </lineage>
</organism>
<dbReference type="Proteomes" id="UP000032076">
    <property type="component" value="Unassembled WGS sequence"/>
</dbReference>
<name>A0ABD4A7R5_9BACI</name>
<evidence type="ECO:0000256" key="1">
    <source>
        <dbReference type="SAM" id="MobiDB-lite"/>
    </source>
</evidence>
<comment type="caution">
    <text evidence="2">The sequence shown here is derived from an EMBL/GenBank/DDBJ whole genome shotgun (WGS) entry which is preliminary data.</text>
</comment>
<protein>
    <submittedName>
        <fullName evidence="2">Uncharacterized protein</fullName>
    </submittedName>
</protein>
<evidence type="ECO:0000313" key="2">
    <source>
        <dbReference type="EMBL" id="KIO73046.1"/>
    </source>
</evidence>
<feature type="region of interest" description="Disordered" evidence="1">
    <location>
        <begin position="1"/>
        <end position="37"/>
    </location>
</feature>
<gene>
    <name evidence="2" type="ORF">B4167_2503</name>
</gene>
<sequence>MPGGRACQSKKKEMKRGISTHHRRRPRQLPACPRKKK</sequence>
<evidence type="ECO:0000313" key="3">
    <source>
        <dbReference type="Proteomes" id="UP000032076"/>
    </source>
</evidence>
<feature type="compositionally biased region" description="Basic residues" evidence="1">
    <location>
        <begin position="8"/>
        <end position="37"/>
    </location>
</feature>
<reference evidence="2 3" key="1">
    <citation type="submission" date="2015-01" db="EMBL/GenBank/DDBJ databases">
        <title>Draft Genome Sequences of Four Bacillus thermoamylovorans Strains, Isolated From Food Products.</title>
        <authorList>
            <person name="Krawcyk A.O."/>
            <person name="Berendsen E.M."/>
            <person name="Eijlander R.T."/>
            <person name="de Jong A."/>
            <person name="Wells-Bennik M."/>
            <person name="Kuipers O.P."/>
        </authorList>
    </citation>
    <scope>NUCLEOTIDE SEQUENCE [LARGE SCALE GENOMIC DNA]</scope>
    <source>
        <strain evidence="2 3">B4167</strain>
    </source>
</reference>
<accession>A0ABD4A7R5</accession>
<proteinExistence type="predicted"/>
<dbReference type="AlphaFoldDB" id="A0ABD4A7R5"/>